<feature type="coiled-coil region" evidence="1">
    <location>
        <begin position="470"/>
        <end position="564"/>
    </location>
</feature>
<reference evidence="3" key="1">
    <citation type="submission" date="2019-10" db="EMBL/GenBank/DDBJ databases">
        <title>Conservation and host-specific expression of non-tandemly repeated heterogenous ribosome RNA gene in arbuscular mycorrhizal fungi.</title>
        <authorList>
            <person name="Maeda T."/>
            <person name="Kobayashi Y."/>
            <person name="Nakagawa T."/>
            <person name="Ezawa T."/>
            <person name="Yamaguchi K."/>
            <person name="Bino T."/>
            <person name="Nishimoto Y."/>
            <person name="Shigenobu S."/>
            <person name="Kawaguchi M."/>
        </authorList>
    </citation>
    <scope>NUCLEOTIDE SEQUENCE</scope>
    <source>
        <strain evidence="3">HR1</strain>
    </source>
</reference>
<accession>A0A8H3R418</accession>
<feature type="compositionally biased region" description="Basic and acidic residues" evidence="2">
    <location>
        <begin position="160"/>
        <end position="170"/>
    </location>
</feature>
<feature type="compositionally biased region" description="Basic and acidic residues" evidence="2">
    <location>
        <begin position="185"/>
        <end position="203"/>
    </location>
</feature>
<organism evidence="3 4">
    <name type="scientific">Rhizophagus clarus</name>
    <dbReference type="NCBI Taxonomy" id="94130"/>
    <lineage>
        <taxon>Eukaryota</taxon>
        <taxon>Fungi</taxon>
        <taxon>Fungi incertae sedis</taxon>
        <taxon>Mucoromycota</taxon>
        <taxon>Glomeromycotina</taxon>
        <taxon>Glomeromycetes</taxon>
        <taxon>Glomerales</taxon>
        <taxon>Glomeraceae</taxon>
        <taxon>Rhizophagus</taxon>
    </lineage>
</organism>
<keyword evidence="1" id="KW-0175">Coiled coil</keyword>
<dbReference type="AlphaFoldDB" id="A0A8H3R418"/>
<feature type="region of interest" description="Disordered" evidence="2">
    <location>
        <begin position="153"/>
        <end position="207"/>
    </location>
</feature>
<evidence type="ECO:0000256" key="1">
    <source>
        <dbReference type="SAM" id="Coils"/>
    </source>
</evidence>
<proteinExistence type="predicted"/>
<dbReference type="Gene3D" id="3.40.960.10">
    <property type="entry name" value="VSR Endonuclease"/>
    <property type="match status" value="1"/>
</dbReference>
<feature type="compositionally biased region" description="Polar residues" evidence="2">
    <location>
        <begin position="407"/>
        <end position="425"/>
    </location>
</feature>
<gene>
    <name evidence="3" type="ORF">RCL2_002895500</name>
</gene>
<feature type="region of interest" description="Disordered" evidence="2">
    <location>
        <begin position="407"/>
        <end position="459"/>
    </location>
</feature>
<dbReference type="Proteomes" id="UP000615446">
    <property type="component" value="Unassembled WGS sequence"/>
</dbReference>
<evidence type="ECO:0000313" key="4">
    <source>
        <dbReference type="Proteomes" id="UP000615446"/>
    </source>
</evidence>
<dbReference type="OrthoDB" id="2430643at2759"/>
<feature type="coiled-coil region" evidence="1">
    <location>
        <begin position="5"/>
        <end position="64"/>
    </location>
</feature>
<protein>
    <recommendedName>
        <fullName evidence="5">Uvr/rep helicase</fullName>
    </recommendedName>
</protein>
<dbReference type="EMBL" id="BLAL01000313">
    <property type="protein sequence ID" value="GET02577.1"/>
    <property type="molecule type" value="Genomic_DNA"/>
</dbReference>
<evidence type="ECO:0000256" key="2">
    <source>
        <dbReference type="SAM" id="MobiDB-lite"/>
    </source>
</evidence>
<evidence type="ECO:0000313" key="3">
    <source>
        <dbReference type="EMBL" id="GET02577.1"/>
    </source>
</evidence>
<comment type="caution">
    <text evidence="3">The sequence shown here is derived from an EMBL/GenBank/DDBJ whole genome shotgun (WGS) entry which is preliminary data.</text>
</comment>
<name>A0A8H3R418_9GLOM</name>
<feature type="compositionally biased region" description="Acidic residues" evidence="2">
    <location>
        <begin position="433"/>
        <end position="451"/>
    </location>
</feature>
<evidence type="ECO:0008006" key="5">
    <source>
        <dbReference type="Google" id="ProtNLM"/>
    </source>
</evidence>
<sequence>MSSELEVLKQRIVELEAKNAELEAEKAELLKRIMEENTKRDVRVEELEQKNKELETRLAIVEQVSLPVEEQSYNDNPSDDSTSNFNSVAEYHEKPLVDVKTDNSFPEEVCYNKQELVVTVPVNSAKRLNGTSLEEKDMDSFLLEAHKKIVSSEIKRRNKERQVDRKKNEKNGQGLIQEISSSVPKENHVTKISETARSRKSDNSDALMSSFHGTSMIEISQHLAQLCDNALIAEEHRLEANQEEILCWYHYGRNFVFQLEALCGKDKIGEKKARGLIYDEVVKQVNIIRKKRSQDTGVPLPDITRDGLRKKTQRAEKIYKLLEKIGLDKIQYIRTYSANEISKFTSDEIQKIMNHFSNKPSASESLVFSREVGPSNPLEAEDDYYKMLLEDCAKDCEYFDKEVDSVPQSVKETNKEVVSQSGGETNESKSDDENASDDSEEEMPDDSDDDGYDRYGGYNEYGECDRGYYYRDGRQRITELEAENAKIKAEKADIEDMYIELLKQIREECTRRDAEKAEFKARIEELEKNRTDTVVENAELRARVVKLEQDIGELKKELESKKNRKFQEKCILIAQVLLGEEPIVEYRPSFMRGLELDAFFRHHRMALEVQGAQHRLHNTSWYKDVKKLEDIVDRDRKKRTLCQLNGIYLLEVWYDENPEITIPQKIYKFKECIDRKDFNLD</sequence>